<dbReference type="AlphaFoldDB" id="A0A4Q1SAI5"/>
<dbReference type="InterPro" id="IPR005650">
    <property type="entry name" value="BlaI_family"/>
</dbReference>
<comment type="caution">
    <text evidence="5">The sequence shown here is derived from an EMBL/GenBank/DDBJ whole genome shotgun (WGS) entry which is preliminary data.</text>
</comment>
<evidence type="ECO:0000256" key="4">
    <source>
        <dbReference type="ARBA" id="ARBA00023163"/>
    </source>
</evidence>
<evidence type="ECO:0000256" key="3">
    <source>
        <dbReference type="ARBA" id="ARBA00023125"/>
    </source>
</evidence>
<dbReference type="EMBL" id="SDMK01000004">
    <property type="protein sequence ID" value="RXS93921.1"/>
    <property type="molecule type" value="Genomic_DNA"/>
</dbReference>
<comment type="similarity">
    <text evidence="1">Belongs to the BlaI transcriptional regulatory family.</text>
</comment>
<keyword evidence="6" id="KW-1185">Reference proteome</keyword>
<name>A0A4Q1SAI5_9BACT</name>
<dbReference type="Proteomes" id="UP000290253">
    <property type="component" value="Unassembled WGS sequence"/>
</dbReference>
<dbReference type="GO" id="GO:0045892">
    <property type="term" value="P:negative regulation of DNA-templated transcription"/>
    <property type="evidence" value="ECO:0007669"/>
    <property type="project" value="InterPro"/>
</dbReference>
<dbReference type="Pfam" id="PF03965">
    <property type="entry name" value="Penicillinase_R"/>
    <property type="match status" value="1"/>
</dbReference>
<dbReference type="InterPro" id="IPR036390">
    <property type="entry name" value="WH_DNA-bd_sf"/>
</dbReference>
<evidence type="ECO:0000313" key="6">
    <source>
        <dbReference type="Proteomes" id="UP000290253"/>
    </source>
</evidence>
<gene>
    <name evidence="5" type="ORF">ESZ00_17295</name>
</gene>
<dbReference type="SUPFAM" id="SSF46785">
    <property type="entry name" value="Winged helix' DNA-binding domain"/>
    <property type="match status" value="1"/>
</dbReference>
<evidence type="ECO:0000313" key="5">
    <source>
        <dbReference type="EMBL" id="RXS93921.1"/>
    </source>
</evidence>
<protein>
    <submittedName>
        <fullName evidence="5">BlaI/MecI/CopY family transcriptional regulator</fullName>
    </submittedName>
</protein>
<evidence type="ECO:0000256" key="1">
    <source>
        <dbReference type="ARBA" id="ARBA00011046"/>
    </source>
</evidence>
<keyword evidence="4" id="KW-0804">Transcription</keyword>
<sequence length="114" mass="12531">MDILWNCGASSVRDIQQALPAKRRPAYTTVQTTVFRMEAKGIVGRAGQSGNAYLFRPLITRENAQHALIEDLLSIFGGRSEPVMAHLVNSGRLSLKDVREAEAALKARRSGKHS</sequence>
<keyword evidence="2" id="KW-0805">Transcription regulation</keyword>
<reference evidence="5 6" key="1">
    <citation type="journal article" date="2016" name="Int. J. Syst. Evol. Microbiol.">
        <title>Acidipila dinghuensis sp. nov., an acidobacterium isolated from forest soil.</title>
        <authorList>
            <person name="Jiang Y.W."/>
            <person name="Wang J."/>
            <person name="Chen M.H."/>
            <person name="Lv Y.Y."/>
            <person name="Qiu L.H."/>
        </authorList>
    </citation>
    <scope>NUCLEOTIDE SEQUENCE [LARGE SCALE GENOMIC DNA]</scope>
    <source>
        <strain evidence="5 6">DHOF10</strain>
    </source>
</reference>
<dbReference type="Gene3D" id="1.10.10.10">
    <property type="entry name" value="Winged helix-like DNA-binding domain superfamily/Winged helix DNA-binding domain"/>
    <property type="match status" value="1"/>
</dbReference>
<proteinExistence type="inferred from homology"/>
<accession>A0A4Q1SAI5</accession>
<dbReference type="InterPro" id="IPR036388">
    <property type="entry name" value="WH-like_DNA-bd_sf"/>
</dbReference>
<keyword evidence="3" id="KW-0238">DNA-binding</keyword>
<organism evidence="5 6">
    <name type="scientific">Silvibacterium dinghuense</name>
    <dbReference type="NCBI Taxonomy" id="1560006"/>
    <lineage>
        <taxon>Bacteria</taxon>
        <taxon>Pseudomonadati</taxon>
        <taxon>Acidobacteriota</taxon>
        <taxon>Terriglobia</taxon>
        <taxon>Terriglobales</taxon>
        <taxon>Acidobacteriaceae</taxon>
        <taxon>Silvibacterium</taxon>
    </lineage>
</organism>
<evidence type="ECO:0000256" key="2">
    <source>
        <dbReference type="ARBA" id="ARBA00023015"/>
    </source>
</evidence>
<dbReference type="GO" id="GO:0003677">
    <property type="term" value="F:DNA binding"/>
    <property type="evidence" value="ECO:0007669"/>
    <property type="project" value="UniProtKB-KW"/>
</dbReference>
<dbReference type="OrthoDB" id="279010at2"/>